<name>A0A139BRR1_9PROT</name>
<dbReference type="EMBL" id="LSLI01000072">
    <property type="protein sequence ID" value="KXS31483.1"/>
    <property type="molecule type" value="Genomic_DNA"/>
</dbReference>
<organism evidence="1 2">
    <name type="scientific">Candidatus Gallionella acididurans</name>
    <dbReference type="NCBI Taxonomy" id="1796491"/>
    <lineage>
        <taxon>Bacteria</taxon>
        <taxon>Pseudomonadati</taxon>
        <taxon>Pseudomonadota</taxon>
        <taxon>Betaproteobacteria</taxon>
        <taxon>Nitrosomonadales</taxon>
        <taxon>Gallionellaceae</taxon>
        <taxon>Gallionella</taxon>
    </lineage>
</organism>
<evidence type="ECO:0000313" key="1">
    <source>
        <dbReference type="EMBL" id="KXS31483.1"/>
    </source>
</evidence>
<dbReference type="AlphaFoldDB" id="A0A139BRR1"/>
<evidence type="ECO:0000313" key="2">
    <source>
        <dbReference type="Proteomes" id="UP000070578"/>
    </source>
</evidence>
<protein>
    <submittedName>
        <fullName evidence="1">Uncharacterized protein</fullName>
    </submittedName>
</protein>
<reference evidence="1 2" key="2">
    <citation type="submission" date="2016-03" db="EMBL/GenBank/DDBJ databases">
        <title>New uncultured bacterium of the family Gallionellaceae from acid mine drainage: description and reconstruction of genome based on metagenomic analysis of microbial community.</title>
        <authorList>
            <person name="Kadnikov V."/>
            <person name="Ivasenko D."/>
            <person name="Beletsky A."/>
            <person name="Mardanov A."/>
            <person name="Danilova E."/>
            <person name="Pimenov N."/>
            <person name="Karnachuk O."/>
            <person name="Ravin N."/>
        </authorList>
    </citation>
    <scope>NUCLEOTIDE SEQUENCE [LARGE SCALE GENOMIC DNA]</scope>
    <source>
        <strain evidence="1">ShG14-8</strain>
    </source>
</reference>
<reference evidence="1 2" key="1">
    <citation type="submission" date="2016-02" db="EMBL/GenBank/DDBJ databases">
        <authorList>
            <person name="Wen L."/>
            <person name="He K."/>
            <person name="Yang H."/>
        </authorList>
    </citation>
    <scope>NUCLEOTIDE SEQUENCE [LARGE SCALE GENOMIC DNA]</scope>
    <source>
        <strain evidence="1">ShG14-8</strain>
    </source>
</reference>
<gene>
    <name evidence="1" type="ORF">AWT59_2388</name>
</gene>
<comment type="caution">
    <text evidence="1">The sequence shown here is derived from an EMBL/GenBank/DDBJ whole genome shotgun (WGS) entry which is preliminary data.</text>
</comment>
<dbReference type="Proteomes" id="UP000070578">
    <property type="component" value="Unassembled WGS sequence"/>
</dbReference>
<accession>A0A139BRR1</accession>
<sequence>MFTSGMVLPLINFDLHHWWKNAVFMLDFAQHFTPHTLVRAVLTAESIVH</sequence>
<proteinExistence type="predicted"/>